<accession>A0A645G3K7</accession>
<sequence length="42" mass="4647">MALVGGWADVGASLRWPYKSIPEDLAGDVRKKAVNIIPEFFE</sequence>
<name>A0A645G3K7_9ZZZZ</name>
<comment type="caution">
    <text evidence="1">The sequence shown here is derived from an EMBL/GenBank/DDBJ whole genome shotgun (WGS) entry which is preliminary data.</text>
</comment>
<organism evidence="1">
    <name type="scientific">bioreactor metagenome</name>
    <dbReference type="NCBI Taxonomy" id="1076179"/>
    <lineage>
        <taxon>unclassified sequences</taxon>
        <taxon>metagenomes</taxon>
        <taxon>ecological metagenomes</taxon>
    </lineage>
</organism>
<dbReference type="EMBL" id="VSSQ01069434">
    <property type="protein sequence ID" value="MPN21448.1"/>
    <property type="molecule type" value="Genomic_DNA"/>
</dbReference>
<gene>
    <name evidence="1" type="ORF">SDC9_168827</name>
</gene>
<dbReference type="AlphaFoldDB" id="A0A645G3K7"/>
<evidence type="ECO:0000313" key="1">
    <source>
        <dbReference type="EMBL" id="MPN21448.1"/>
    </source>
</evidence>
<proteinExistence type="predicted"/>
<reference evidence="1" key="1">
    <citation type="submission" date="2019-08" db="EMBL/GenBank/DDBJ databases">
        <authorList>
            <person name="Kucharzyk K."/>
            <person name="Murdoch R.W."/>
            <person name="Higgins S."/>
            <person name="Loffler F."/>
        </authorList>
    </citation>
    <scope>NUCLEOTIDE SEQUENCE</scope>
</reference>
<protein>
    <submittedName>
        <fullName evidence="1">Uncharacterized protein</fullName>
    </submittedName>
</protein>